<feature type="non-terminal residue" evidence="1">
    <location>
        <position position="138"/>
    </location>
</feature>
<evidence type="ECO:0000313" key="2">
    <source>
        <dbReference type="Proteomes" id="UP000799755"/>
    </source>
</evidence>
<dbReference type="EMBL" id="MU003519">
    <property type="protein sequence ID" value="KAF2467622.1"/>
    <property type="molecule type" value="Genomic_DNA"/>
</dbReference>
<proteinExistence type="predicted"/>
<accession>A0ACB6QMT2</accession>
<organism evidence="1 2">
    <name type="scientific">Lindgomyces ingoldianus</name>
    <dbReference type="NCBI Taxonomy" id="673940"/>
    <lineage>
        <taxon>Eukaryota</taxon>
        <taxon>Fungi</taxon>
        <taxon>Dikarya</taxon>
        <taxon>Ascomycota</taxon>
        <taxon>Pezizomycotina</taxon>
        <taxon>Dothideomycetes</taxon>
        <taxon>Pleosporomycetidae</taxon>
        <taxon>Pleosporales</taxon>
        <taxon>Lindgomycetaceae</taxon>
        <taxon>Lindgomyces</taxon>
    </lineage>
</organism>
<dbReference type="Proteomes" id="UP000799755">
    <property type="component" value="Unassembled WGS sequence"/>
</dbReference>
<keyword evidence="2" id="KW-1185">Reference proteome</keyword>
<sequence>MTFGIPLRGLSVILHTLLLSSVVIAGEVIWLSNCQNSQGIKSSQIAYHSNPRNGDYPQSIATVPTSWDQAVNWEGRTVSATFQDGNVFTSHINSGQVAEYGYAGSGENSASSFTCWKHWQPNLYQMEGGGQCSQVYWC</sequence>
<name>A0ACB6QMT2_9PLEO</name>
<gene>
    <name evidence="1" type="ORF">BDR25DRAFT_233806</name>
</gene>
<comment type="caution">
    <text evidence="1">The sequence shown here is derived from an EMBL/GenBank/DDBJ whole genome shotgun (WGS) entry which is preliminary data.</text>
</comment>
<evidence type="ECO:0000313" key="1">
    <source>
        <dbReference type="EMBL" id="KAF2467622.1"/>
    </source>
</evidence>
<reference evidence="1" key="1">
    <citation type="journal article" date="2020" name="Stud. Mycol.">
        <title>101 Dothideomycetes genomes: a test case for predicting lifestyles and emergence of pathogens.</title>
        <authorList>
            <person name="Haridas S."/>
            <person name="Albert R."/>
            <person name="Binder M."/>
            <person name="Bloem J."/>
            <person name="Labutti K."/>
            <person name="Salamov A."/>
            <person name="Andreopoulos B."/>
            <person name="Baker S."/>
            <person name="Barry K."/>
            <person name="Bills G."/>
            <person name="Bluhm B."/>
            <person name="Cannon C."/>
            <person name="Castanera R."/>
            <person name="Culley D."/>
            <person name="Daum C."/>
            <person name="Ezra D."/>
            <person name="Gonzalez J."/>
            <person name="Henrissat B."/>
            <person name="Kuo A."/>
            <person name="Liang C."/>
            <person name="Lipzen A."/>
            <person name="Lutzoni F."/>
            <person name="Magnuson J."/>
            <person name="Mondo S."/>
            <person name="Nolan M."/>
            <person name="Ohm R."/>
            <person name="Pangilinan J."/>
            <person name="Park H.-J."/>
            <person name="Ramirez L."/>
            <person name="Alfaro M."/>
            <person name="Sun H."/>
            <person name="Tritt A."/>
            <person name="Yoshinaga Y."/>
            <person name="Zwiers L.-H."/>
            <person name="Turgeon B."/>
            <person name="Goodwin S."/>
            <person name="Spatafora J."/>
            <person name="Crous P."/>
            <person name="Grigoriev I."/>
        </authorList>
    </citation>
    <scope>NUCLEOTIDE SEQUENCE</scope>
    <source>
        <strain evidence="1">ATCC 200398</strain>
    </source>
</reference>
<protein>
    <submittedName>
        <fullName evidence="1">Uncharacterized protein</fullName>
    </submittedName>
</protein>